<dbReference type="EMBL" id="SOCP01000015">
    <property type="protein sequence ID" value="TDV43687.1"/>
    <property type="molecule type" value="Genomic_DNA"/>
</dbReference>
<comment type="caution">
    <text evidence="1">The sequence shown here is derived from an EMBL/GenBank/DDBJ whole genome shotgun (WGS) entry which is preliminary data.</text>
</comment>
<dbReference type="OrthoDB" id="3556170at2"/>
<reference evidence="1 2" key="1">
    <citation type="submission" date="2019-03" db="EMBL/GenBank/DDBJ databases">
        <title>Genomic Encyclopedia of Archaeal and Bacterial Type Strains, Phase II (KMG-II): from individual species to whole genera.</title>
        <authorList>
            <person name="Goeker M."/>
        </authorList>
    </citation>
    <scope>NUCLEOTIDE SEQUENCE [LARGE SCALE GENOMIC DNA]</scope>
    <source>
        <strain evidence="1 2">DSM 45499</strain>
    </source>
</reference>
<dbReference type="Proteomes" id="UP000294927">
    <property type="component" value="Unassembled WGS sequence"/>
</dbReference>
<name>A0A4R7V4V3_9PSEU</name>
<dbReference type="RefSeq" id="WP_133906903.1">
    <property type="nucleotide sequence ID" value="NZ_SOCP01000015.1"/>
</dbReference>
<gene>
    <name evidence="1" type="ORF">CLV71_115150</name>
</gene>
<dbReference type="InterPro" id="IPR014710">
    <property type="entry name" value="RmlC-like_jellyroll"/>
</dbReference>
<organism evidence="1 2">
    <name type="scientific">Actinophytocola oryzae</name>
    <dbReference type="NCBI Taxonomy" id="502181"/>
    <lineage>
        <taxon>Bacteria</taxon>
        <taxon>Bacillati</taxon>
        <taxon>Actinomycetota</taxon>
        <taxon>Actinomycetes</taxon>
        <taxon>Pseudonocardiales</taxon>
        <taxon>Pseudonocardiaceae</taxon>
    </lineage>
</organism>
<accession>A0A4R7V4V3</accession>
<dbReference type="AlphaFoldDB" id="A0A4R7V4V3"/>
<dbReference type="Gene3D" id="2.60.120.10">
    <property type="entry name" value="Jelly Rolls"/>
    <property type="match status" value="1"/>
</dbReference>
<evidence type="ECO:0000313" key="1">
    <source>
        <dbReference type="EMBL" id="TDV43687.1"/>
    </source>
</evidence>
<sequence length="116" mass="13062">MAANWCSGNAAEDTKDNRGWLLGHFIHPSEGVRHSKDVEVKWATHQAGEVRHEWTKDDQRTTLVVLIQGEFRVDLTEGSKVLSKQGDYVMWGPGIDHSYESLTDAVVMVVRWPSAT</sequence>
<protein>
    <recommendedName>
        <fullName evidence="3">Signal peptidase I</fullName>
    </recommendedName>
</protein>
<dbReference type="SUPFAM" id="SSF51182">
    <property type="entry name" value="RmlC-like cupins"/>
    <property type="match status" value="1"/>
</dbReference>
<evidence type="ECO:0000313" key="2">
    <source>
        <dbReference type="Proteomes" id="UP000294927"/>
    </source>
</evidence>
<evidence type="ECO:0008006" key="3">
    <source>
        <dbReference type="Google" id="ProtNLM"/>
    </source>
</evidence>
<keyword evidence="2" id="KW-1185">Reference proteome</keyword>
<dbReference type="InterPro" id="IPR011051">
    <property type="entry name" value="RmlC_Cupin_sf"/>
</dbReference>
<proteinExistence type="predicted"/>